<dbReference type="EMBL" id="BART01003382">
    <property type="protein sequence ID" value="GAG55965.1"/>
    <property type="molecule type" value="Genomic_DNA"/>
</dbReference>
<comment type="caution">
    <text evidence="1">The sequence shown here is derived from an EMBL/GenBank/DDBJ whole genome shotgun (WGS) entry which is preliminary data.</text>
</comment>
<feature type="non-terminal residue" evidence="1">
    <location>
        <position position="218"/>
    </location>
</feature>
<proteinExistence type="predicted"/>
<protein>
    <submittedName>
        <fullName evidence="1">Uncharacterized protein</fullName>
    </submittedName>
</protein>
<organism evidence="1">
    <name type="scientific">marine sediment metagenome</name>
    <dbReference type="NCBI Taxonomy" id="412755"/>
    <lineage>
        <taxon>unclassified sequences</taxon>
        <taxon>metagenomes</taxon>
        <taxon>ecological metagenomes</taxon>
    </lineage>
</organism>
<reference evidence="1" key="1">
    <citation type="journal article" date="2014" name="Front. Microbiol.">
        <title>High frequency of phylogenetically diverse reductive dehalogenase-homologous genes in deep subseafloor sedimentary metagenomes.</title>
        <authorList>
            <person name="Kawai M."/>
            <person name="Futagami T."/>
            <person name="Toyoda A."/>
            <person name="Takaki Y."/>
            <person name="Nishi S."/>
            <person name="Hori S."/>
            <person name="Arai W."/>
            <person name="Tsubouchi T."/>
            <person name="Morono Y."/>
            <person name="Uchiyama I."/>
            <person name="Ito T."/>
            <person name="Fujiyama A."/>
            <person name="Inagaki F."/>
            <person name="Takami H."/>
        </authorList>
    </citation>
    <scope>NUCLEOTIDE SEQUENCE</scope>
    <source>
        <strain evidence="1">Expedition CK06-06</strain>
    </source>
</reference>
<dbReference type="AlphaFoldDB" id="X0YJ51"/>
<sequence>MQQNASSFLNFFKSQSIPVEDMRFQDESVILKLHYKDVIDSADDSMKHHVLTIVRKVAEEFKRSKNIIIEIFDTGELISELSFSALNAFAYAQGNIGDEEILSKITLKEHITIEDMMASLTHEEAESEKPIKIINPPVLDSTKPNVAPNYAKVLEGNNRNKNMGPKILFMDDFNSENKGRGKLNYRSFENWEISSGEVDLIGNGFWDFHPDYGLHLDL</sequence>
<gene>
    <name evidence="1" type="ORF">S01H4_09388</name>
</gene>
<name>X0YJ51_9ZZZZ</name>
<evidence type="ECO:0000313" key="1">
    <source>
        <dbReference type="EMBL" id="GAG55965.1"/>
    </source>
</evidence>
<accession>X0YJ51</accession>